<protein>
    <submittedName>
        <fullName evidence="1">Uncharacterized protein</fullName>
    </submittedName>
</protein>
<evidence type="ECO:0000313" key="2">
    <source>
        <dbReference type="Proteomes" id="UP001196097"/>
    </source>
</evidence>
<sequence>MKTIFTAIAGTTIIIGSVFTVAGADSAITSAATTSTPYPVTHNIPFAANSPQAKEERKAEQEYAHQRRNAARPEIHQQQRSTKSAAINSKGVGAAGPKTDGLAGKSKKPEH</sequence>
<name>A0ACD5IJZ6_9PROT</name>
<organism evidence="1 2">
    <name type="scientific">Acidithiobacillus ferruginosus</name>
    <dbReference type="NCBI Taxonomy" id="3063951"/>
    <lineage>
        <taxon>Bacteria</taxon>
        <taxon>Pseudomonadati</taxon>
        <taxon>Pseudomonadota</taxon>
        <taxon>Acidithiobacillia</taxon>
        <taxon>Acidithiobacillales</taxon>
        <taxon>Acidithiobacillaceae</taxon>
        <taxon>Acidithiobacillus</taxon>
    </lineage>
</organism>
<proteinExistence type="predicted"/>
<gene>
    <name evidence="1" type="ORF">HF292_014695</name>
</gene>
<evidence type="ECO:0000313" key="1">
    <source>
        <dbReference type="EMBL" id="XRP73014.1"/>
    </source>
</evidence>
<dbReference type="EMBL" id="CP130946">
    <property type="protein sequence ID" value="XRP73014.1"/>
    <property type="molecule type" value="Genomic_DNA"/>
</dbReference>
<accession>A0ACD5IJZ6</accession>
<reference evidence="1 2" key="1">
    <citation type="journal article" date="2021" name="ISME J.">
        <title>Genomic evolution of the class Acidithiobacillia: deep-branching Proteobacteria living in extreme acidic conditions.</title>
        <authorList>
            <person name="Moya-Beltran A."/>
            <person name="Beard S."/>
            <person name="Rojas-Villalobos C."/>
            <person name="Issotta F."/>
            <person name="Gallardo Y."/>
            <person name="Ulloa R."/>
            <person name="Giaveno A."/>
            <person name="Degli Esposti M."/>
            <person name="Johnson D.B."/>
            <person name="Quatrini R."/>
        </authorList>
    </citation>
    <scope>NUCLEOTIDE SEQUENCE [LARGE SCALE GENOMIC DNA]</scope>
    <source>
        <strain evidence="1 2">CF3</strain>
    </source>
</reference>
<dbReference type="Proteomes" id="UP001196097">
    <property type="component" value="Chromosome"/>
</dbReference>
<keyword evidence="2" id="KW-1185">Reference proteome</keyword>